<dbReference type="AlphaFoldDB" id="A0A0A9HGE8"/>
<dbReference type="EMBL" id="GBRH01162074">
    <property type="protein sequence ID" value="JAE35822.1"/>
    <property type="molecule type" value="Transcribed_RNA"/>
</dbReference>
<evidence type="ECO:0000313" key="1">
    <source>
        <dbReference type="EMBL" id="JAE35822.1"/>
    </source>
</evidence>
<reference evidence="1" key="2">
    <citation type="journal article" date="2015" name="Data Brief">
        <title>Shoot transcriptome of the giant reed, Arundo donax.</title>
        <authorList>
            <person name="Barrero R.A."/>
            <person name="Guerrero F.D."/>
            <person name="Moolhuijzen P."/>
            <person name="Goolsby J.A."/>
            <person name="Tidwell J."/>
            <person name="Bellgard S.E."/>
            <person name="Bellgard M.I."/>
        </authorList>
    </citation>
    <scope>NUCLEOTIDE SEQUENCE</scope>
    <source>
        <tissue evidence="1">Shoot tissue taken approximately 20 cm above the soil surface</tissue>
    </source>
</reference>
<reference evidence="1" key="1">
    <citation type="submission" date="2014-09" db="EMBL/GenBank/DDBJ databases">
        <authorList>
            <person name="Magalhaes I.L.F."/>
            <person name="Oliveira U."/>
            <person name="Santos F.R."/>
            <person name="Vidigal T.H.D.A."/>
            <person name="Brescovit A.D."/>
            <person name="Santos A.J."/>
        </authorList>
    </citation>
    <scope>NUCLEOTIDE SEQUENCE</scope>
    <source>
        <tissue evidence="1">Shoot tissue taken approximately 20 cm above the soil surface</tissue>
    </source>
</reference>
<organism evidence="1">
    <name type="scientific">Arundo donax</name>
    <name type="common">Giant reed</name>
    <name type="synonym">Donax arundinaceus</name>
    <dbReference type="NCBI Taxonomy" id="35708"/>
    <lineage>
        <taxon>Eukaryota</taxon>
        <taxon>Viridiplantae</taxon>
        <taxon>Streptophyta</taxon>
        <taxon>Embryophyta</taxon>
        <taxon>Tracheophyta</taxon>
        <taxon>Spermatophyta</taxon>
        <taxon>Magnoliopsida</taxon>
        <taxon>Liliopsida</taxon>
        <taxon>Poales</taxon>
        <taxon>Poaceae</taxon>
        <taxon>PACMAD clade</taxon>
        <taxon>Arundinoideae</taxon>
        <taxon>Arundineae</taxon>
        <taxon>Arundo</taxon>
    </lineage>
</organism>
<accession>A0A0A9HGE8</accession>
<protein>
    <submittedName>
        <fullName evidence="1">Uncharacterized protein</fullName>
    </submittedName>
</protein>
<sequence>MFKLTLMLTDFPVMHNPERIIGRCYFLQDLTLAVYMLV</sequence>
<name>A0A0A9HGE8_ARUDO</name>
<proteinExistence type="predicted"/>